<organism evidence="3 4">
    <name type="scientific">Actinokineospora auranticolor</name>
    <dbReference type="NCBI Taxonomy" id="155976"/>
    <lineage>
        <taxon>Bacteria</taxon>
        <taxon>Bacillati</taxon>
        <taxon>Actinomycetota</taxon>
        <taxon>Actinomycetes</taxon>
        <taxon>Pseudonocardiales</taxon>
        <taxon>Pseudonocardiaceae</taxon>
        <taxon>Actinokineospora</taxon>
    </lineage>
</organism>
<dbReference type="InterPro" id="IPR043917">
    <property type="entry name" value="DUF5753"/>
</dbReference>
<comment type="caution">
    <text evidence="3">The sequence shown here is derived from an EMBL/GenBank/DDBJ whole genome shotgun (WGS) entry which is preliminary data.</text>
</comment>
<sequence length="317" mass="34865">MEKREPTIRSRELGDGMRAAMDRARLNGVRTAQRLGWSKSKLSRMLLGTRGVSPGDLAAFFEVCAVTEDERDRMFKLCAEMRVPGWFRVHEARLPARLRTVIDHELQASTITEFSLNALPALLRTDDYARALIAAKVTVEPEEAEERLVARSARRQRLKTDSSLNTVFYLHEFALRLPVGDGEVMSDQLHDLLRMSVRDHITVRVVPAAAGAHAGLGGGFRLLEFLDFKPVVHLAHELSWQFLDRPGEVTAYRAVVDALDRVALEPDESRVLIADIAVAAYGGGLSLAEVGGLEQGNPLTDRGLPVEEPGGEVPGAG</sequence>
<evidence type="ECO:0000256" key="1">
    <source>
        <dbReference type="SAM" id="MobiDB-lite"/>
    </source>
</evidence>
<feature type="region of interest" description="Disordered" evidence="1">
    <location>
        <begin position="296"/>
        <end position="317"/>
    </location>
</feature>
<dbReference type="RefSeq" id="WP_104479124.1">
    <property type="nucleotide sequence ID" value="NZ_CP154825.1"/>
</dbReference>
<dbReference type="OrthoDB" id="3672921at2"/>
<keyword evidence="4" id="KW-1185">Reference proteome</keyword>
<evidence type="ECO:0000259" key="2">
    <source>
        <dbReference type="Pfam" id="PF19054"/>
    </source>
</evidence>
<accession>A0A2S6GRF6</accession>
<evidence type="ECO:0000313" key="4">
    <source>
        <dbReference type="Proteomes" id="UP000239203"/>
    </source>
</evidence>
<dbReference type="EMBL" id="PTIX01000006">
    <property type="protein sequence ID" value="PPK67822.1"/>
    <property type="molecule type" value="Genomic_DNA"/>
</dbReference>
<name>A0A2S6GRF6_9PSEU</name>
<proteinExistence type="predicted"/>
<reference evidence="3 4" key="1">
    <citation type="submission" date="2018-02" db="EMBL/GenBank/DDBJ databases">
        <title>Genomic Encyclopedia of Archaeal and Bacterial Type Strains, Phase II (KMG-II): from individual species to whole genera.</title>
        <authorList>
            <person name="Goeker M."/>
        </authorList>
    </citation>
    <scope>NUCLEOTIDE SEQUENCE [LARGE SCALE GENOMIC DNA]</scope>
    <source>
        <strain evidence="3 4">YU 961-1</strain>
    </source>
</reference>
<evidence type="ECO:0000313" key="3">
    <source>
        <dbReference type="EMBL" id="PPK67822.1"/>
    </source>
</evidence>
<dbReference type="AlphaFoldDB" id="A0A2S6GRF6"/>
<gene>
    <name evidence="3" type="ORF">CLV40_10652</name>
</gene>
<protein>
    <submittedName>
        <fullName evidence="3">Helix-turn-helix protein</fullName>
    </submittedName>
</protein>
<dbReference type="Pfam" id="PF19054">
    <property type="entry name" value="DUF5753"/>
    <property type="match status" value="1"/>
</dbReference>
<dbReference type="Pfam" id="PF13560">
    <property type="entry name" value="HTH_31"/>
    <property type="match status" value="1"/>
</dbReference>
<dbReference type="Proteomes" id="UP000239203">
    <property type="component" value="Unassembled WGS sequence"/>
</dbReference>
<feature type="domain" description="DUF5753" evidence="2">
    <location>
        <begin position="98"/>
        <end position="274"/>
    </location>
</feature>